<dbReference type="EMBL" id="MFZO01000019">
    <property type="protein sequence ID" value="OGK25138.1"/>
    <property type="molecule type" value="Genomic_DNA"/>
</dbReference>
<accession>A0A1F7H227</accession>
<keyword evidence="1" id="KW-0812">Transmembrane</keyword>
<reference evidence="2 3" key="1">
    <citation type="journal article" date="2016" name="Nat. Commun.">
        <title>Thousands of microbial genomes shed light on interconnected biogeochemical processes in an aquifer system.</title>
        <authorList>
            <person name="Anantharaman K."/>
            <person name="Brown C.T."/>
            <person name="Hug L.A."/>
            <person name="Sharon I."/>
            <person name="Castelle C.J."/>
            <person name="Probst A.J."/>
            <person name="Thomas B.C."/>
            <person name="Singh A."/>
            <person name="Wilkins M.J."/>
            <person name="Karaoz U."/>
            <person name="Brodie E.L."/>
            <person name="Williams K.H."/>
            <person name="Hubbard S.S."/>
            <person name="Banfield J.F."/>
        </authorList>
    </citation>
    <scope>NUCLEOTIDE SEQUENCE [LARGE SCALE GENOMIC DNA]</scope>
</reference>
<comment type="caution">
    <text evidence="2">The sequence shown here is derived from an EMBL/GenBank/DDBJ whole genome shotgun (WGS) entry which is preliminary data.</text>
</comment>
<gene>
    <name evidence="2" type="ORF">A3C25_03750</name>
</gene>
<dbReference type="Proteomes" id="UP000177913">
    <property type="component" value="Unassembled WGS sequence"/>
</dbReference>
<dbReference type="PANTHER" id="PTHR34475:SF1">
    <property type="entry name" value="CYTOSKELETON PROTEIN RODZ"/>
    <property type="match status" value="1"/>
</dbReference>
<organism evidence="2 3">
    <name type="scientific">Candidatus Roizmanbacteria bacterium RIFCSPHIGHO2_02_FULL_38_11</name>
    <dbReference type="NCBI Taxonomy" id="1802039"/>
    <lineage>
        <taxon>Bacteria</taxon>
        <taxon>Candidatus Roizmaniibacteriota</taxon>
    </lineage>
</organism>
<sequence>MLSVGEILKKQREKLGINLNEVEKQIKVRQKFLSAIEENNWGIFTSKVYIGGIIKNYSKILGLDPRRTLAFFRRDYERLETVKFKSRVASRYLTPETKKIVMALLIFIFLIFFGYFGYQLKLYFSPPKINIVSPKSEVFKKEDRIKILGQTEKDAAITIFGERVYQNKEGIFEFQFPLHKGQNELVIEAVGANGKKTIFKKIYKRTD</sequence>
<evidence type="ECO:0000256" key="1">
    <source>
        <dbReference type="SAM" id="Phobius"/>
    </source>
</evidence>
<evidence type="ECO:0000313" key="3">
    <source>
        <dbReference type="Proteomes" id="UP000177913"/>
    </source>
</evidence>
<dbReference type="Gene3D" id="2.60.40.10">
    <property type="entry name" value="Immunoglobulins"/>
    <property type="match status" value="1"/>
</dbReference>
<keyword evidence="1" id="KW-1133">Transmembrane helix</keyword>
<proteinExistence type="predicted"/>
<keyword evidence="1" id="KW-0472">Membrane</keyword>
<dbReference type="Pfam" id="PF13413">
    <property type="entry name" value="HTH_25"/>
    <property type="match status" value="1"/>
</dbReference>
<dbReference type="PANTHER" id="PTHR34475">
    <property type="match status" value="1"/>
</dbReference>
<evidence type="ECO:0000313" key="2">
    <source>
        <dbReference type="EMBL" id="OGK25138.1"/>
    </source>
</evidence>
<dbReference type="AlphaFoldDB" id="A0A1F7H227"/>
<protein>
    <recommendedName>
        <fullName evidence="4">HTH cro/C1-type domain-containing protein</fullName>
    </recommendedName>
</protein>
<name>A0A1F7H227_9BACT</name>
<dbReference type="InterPro" id="IPR010982">
    <property type="entry name" value="Lambda_DNA-bd_dom_sf"/>
</dbReference>
<feature type="transmembrane region" description="Helical" evidence="1">
    <location>
        <begin position="100"/>
        <end position="118"/>
    </location>
</feature>
<dbReference type="GO" id="GO:0003677">
    <property type="term" value="F:DNA binding"/>
    <property type="evidence" value="ECO:0007669"/>
    <property type="project" value="InterPro"/>
</dbReference>
<evidence type="ECO:0008006" key="4">
    <source>
        <dbReference type="Google" id="ProtNLM"/>
    </source>
</evidence>
<dbReference type="InterPro" id="IPR050400">
    <property type="entry name" value="Bact_Cytoskel_RodZ"/>
</dbReference>
<dbReference type="InterPro" id="IPR013783">
    <property type="entry name" value="Ig-like_fold"/>
</dbReference>
<dbReference type="Gene3D" id="1.10.260.40">
    <property type="entry name" value="lambda repressor-like DNA-binding domains"/>
    <property type="match status" value="1"/>
</dbReference>